<dbReference type="Proteomes" id="UP000024635">
    <property type="component" value="Unassembled WGS sequence"/>
</dbReference>
<reference evidence="2" key="1">
    <citation type="journal article" date="2015" name="Nat. Genet.">
        <title>The genome and transcriptome of the zoonotic hookworm Ancylostoma ceylanicum identify infection-specific gene families.</title>
        <authorList>
            <person name="Schwarz E.M."/>
            <person name="Hu Y."/>
            <person name="Antoshechkin I."/>
            <person name="Miller M.M."/>
            <person name="Sternberg P.W."/>
            <person name="Aroian R.V."/>
        </authorList>
    </citation>
    <scope>NUCLEOTIDE SEQUENCE</scope>
    <source>
        <strain evidence="2">HY135</strain>
    </source>
</reference>
<dbReference type="EMBL" id="JARK01001340">
    <property type="protein sequence ID" value="EYC31556.1"/>
    <property type="molecule type" value="Genomic_DNA"/>
</dbReference>
<evidence type="ECO:0000313" key="2">
    <source>
        <dbReference type="Proteomes" id="UP000024635"/>
    </source>
</evidence>
<name>A0A016VW97_9BILA</name>
<accession>A0A016VW97</accession>
<organism evidence="1 2">
    <name type="scientific">Ancylostoma ceylanicum</name>
    <dbReference type="NCBI Taxonomy" id="53326"/>
    <lineage>
        <taxon>Eukaryota</taxon>
        <taxon>Metazoa</taxon>
        <taxon>Ecdysozoa</taxon>
        <taxon>Nematoda</taxon>
        <taxon>Chromadorea</taxon>
        <taxon>Rhabditida</taxon>
        <taxon>Rhabditina</taxon>
        <taxon>Rhabditomorpha</taxon>
        <taxon>Strongyloidea</taxon>
        <taxon>Ancylostomatidae</taxon>
        <taxon>Ancylostomatinae</taxon>
        <taxon>Ancylostoma</taxon>
    </lineage>
</organism>
<dbReference type="AlphaFoldDB" id="A0A016VW97"/>
<comment type="caution">
    <text evidence="1">The sequence shown here is derived from an EMBL/GenBank/DDBJ whole genome shotgun (WGS) entry which is preliminary data.</text>
</comment>
<sequence length="117" mass="13062">MSFFGVELSTAVINKLYLVLQEAFSFAALQCTALKTMERPPLKDTLFVTVFEEFSLDSDFLHRLLDNNIDNAVNNNFNLHSICGAGFMSINIALGVLVHLPKFLRDVVQSRPILLGT</sequence>
<proteinExistence type="predicted"/>
<protein>
    <submittedName>
        <fullName evidence="1">Uncharacterized protein</fullName>
    </submittedName>
</protein>
<gene>
    <name evidence="1" type="primary">Acey_s0004.g2215</name>
    <name evidence="1" type="ORF">Y032_0004g2215</name>
</gene>
<keyword evidence="2" id="KW-1185">Reference proteome</keyword>
<evidence type="ECO:0000313" key="1">
    <source>
        <dbReference type="EMBL" id="EYC31556.1"/>
    </source>
</evidence>